<keyword evidence="2" id="KW-0472">Membrane</keyword>
<protein>
    <submittedName>
        <fullName evidence="3">Low-affinity glucose transporter HXT3</fullName>
    </submittedName>
</protein>
<keyword evidence="3" id="KW-0813">Transport</keyword>
<dbReference type="AlphaFoldDB" id="A0AAV9TK83"/>
<proteinExistence type="predicted"/>
<feature type="transmembrane region" description="Helical" evidence="2">
    <location>
        <begin position="40"/>
        <end position="60"/>
    </location>
</feature>
<comment type="caution">
    <text evidence="3">The sequence shown here is derived from an EMBL/GenBank/DDBJ whole genome shotgun (WGS) entry which is preliminary data.</text>
</comment>
<organism evidence="3 4">
    <name type="scientific">Colletotrichum tabaci</name>
    <dbReference type="NCBI Taxonomy" id="1209068"/>
    <lineage>
        <taxon>Eukaryota</taxon>
        <taxon>Fungi</taxon>
        <taxon>Dikarya</taxon>
        <taxon>Ascomycota</taxon>
        <taxon>Pezizomycotina</taxon>
        <taxon>Sordariomycetes</taxon>
        <taxon>Hypocreomycetidae</taxon>
        <taxon>Glomerellales</taxon>
        <taxon>Glomerellaceae</taxon>
        <taxon>Colletotrichum</taxon>
        <taxon>Colletotrichum destructivum species complex</taxon>
    </lineage>
</organism>
<feature type="region of interest" description="Disordered" evidence="1">
    <location>
        <begin position="82"/>
        <end position="227"/>
    </location>
</feature>
<feature type="compositionally biased region" description="Basic and acidic residues" evidence="1">
    <location>
        <begin position="204"/>
        <end position="220"/>
    </location>
</feature>
<keyword evidence="2" id="KW-0812">Transmembrane</keyword>
<evidence type="ECO:0000256" key="1">
    <source>
        <dbReference type="SAM" id="MobiDB-lite"/>
    </source>
</evidence>
<evidence type="ECO:0000313" key="3">
    <source>
        <dbReference type="EMBL" id="KAK6223476.1"/>
    </source>
</evidence>
<gene>
    <name evidence="3" type="ORF">QIS74_03420</name>
</gene>
<feature type="compositionally biased region" description="Acidic residues" evidence="1">
    <location>
        <begin position="167"/>
        <end position="180"/>
    </location>
</feature>
<keyword evidence="4" id="KW-1185">Reference proteome</keyword>
<sequence>MHVSLISTRSAESPSLCVLFFIVGAIIGGLGGSLRTNKPAGWAGIAFIYIYGINLTYSFAPIGRVPHSEILNLSQPYTSSYSNNFNRGAARHSTDRKDESSEYSQRFMDPHGHPRSLTPLRQQTDRGTGNIWEESIYRMYGDIKTPEEPPPPPPASPKHEPQLSFEQPEEDDADDSLDEEVPWHPALSPNRNGPAIAGPPTIPDRSDRSRDVRPRPEVSRETSSPTA</sequence>
<reference evidence="3 4" key="1">
    <citation type="submission" date="2023-04" db="EMBL/GenBank/DDBJ databases">
        <title>Colletotrichum tabacum stain YC1 causing leaf anthracnose on Nicotiana tabacum(L.) cv.</title>
        <authorList>
            <person name="Ji Z."/>
            <person name="Wang M."/>
            <person name="Zhang J."/>
            <person name="Wang N."/>
            <person name="Zhou Z."/>
        </authorList>
    </citation>
    <scope>NUCLEOTIDE SEQUENCE [LARGE SCALE GENOMIC DNA]</scope>
    <source>
        <strain evidence="3 4">YC1</strain>
    </source>
</reference>
<accession>A0AAV9TK83</accession>
<evidence type="ECO:0000256" key="2">
    <source>
        <dbReference type="SAM" id="Phobius"/>
    </source>
</evidence>
<keyword evidence="2" id="KW-1133">Transmembrane helix</keyword>
<evidence type="ECO:0000313" key="4">
    <source>
        <dbReference type="Proteomes" id="UP001327957"/>
    </source>
</evidence>
<name>A0AAV9TK83_9PEZI</name>
<feature type="transmembrane region" description="Helical" evidence="2">
    <location>
        <begin position="16"/>
        <end position="34"/>
    </location>
</feature>
<keyword evidence="3" id="KW-0762">Sugar transport</keyword>
<dbReference type="Proteomes" id="UP001327957">
    <property type="component" value="Unassembled WGS sequence"/>
</dbReference>
<dbReference type="EMBL" id="JASAOK010000015">
    <property type="protein sequence ID" value="KAK6223476.1"/>
    <property type="molecule type" value="Genomic_DNA"/>
</dbReference>